<evidence type="ECO:0000313" key="6">
    <source>
        <dbReference type="Proteomes" id="UP001595848"/>
    </source>
</evidence>
<organism evidence="5 6">
    <name type="scientific">Candidimonas humi</name>
    <dbReference type="NCBI Taxonomy" id="683355"/>
    <lineage>
        <taxon>Bacteria</taxon>
        <taxon>Pseudomonadati</taxon>
        <taxon>Pseudomonadota</taxon>
        <taxon>Betaproteobacteria</taxon>
        <taxon>Burkholderiales</taxon>
        <taxon>Alcaligenaceae</taxon>
        <taxon>Candidimonas</taxon>
    </lineage>
</organism>
<sequence length="165" mass="18028">MATKLSSRPNNRLPAQRADQFGAQVPGVDYGVLEDLVGYAIRRAQIRIYQDFLDALGQWSITPPRFSAMTIIDRNPGLKLTHLATAMGIARSGAVEVVNALEKLDYVRRVDAPTDKRAFALELTEPGHAALKGITAAIRRHDARISSKLSAAELGELRRLLALLG</sequence>
<keyword evidence="2" id="KW-0238">DNA-binding</keyword>
<proteinExistence type="predicted"/>
<dbReference type="InterPro" id="IPR039422">
    <property type="entry name" value="MarR/SlyA-like"/>
</dbReference>
<name>A0ABV8NSX2_9BURK</name>
<dbReference type="EMBL" id="JBHSBV010000001">
    <property type="protein sequence ID" value="MFC4199401.1"/>
    <property type="molecule type" value="Genomic_DNA"/>
</dbReference>
<evidence type="ECO:0000256" key="3">
    <source>
        <dbReference type="ARBA" id="ARBA00023163"/>
    </source>
</evidence>
<gene>
    <name evidence="5" type="ORF">ACFOY1_00420</name>
</gene>
<evidence type="ECO:0000313" key="5">
    <source>
        <dbReference type="EMBL" id="MFC4199401.1"/>
    </source>
</evidence>
<reference evidence="6" key="1">
    <citation type="journal article" date="2019" name="Int. J. Syst. Evol. Microbiol.">
        <title>The Global Catalogue of Microorganisms (GCM) 10K type strain sequencing project: providing services to taxonomists for standard genome sequencing and annotation.</title>
        <authorList>
            <consortium name="The Broad Institute Genomics Platform"/>
            <consortium name="The Broad Institute Genome Sequencing Center for Infectious Disease"/>
            <person name="Wu L."/>
            <person name="Ma J."/>
        </authorList>
    </citation>
    <scope>NUCLEOTIDE SEQUENCE [LARGE SCALE GENOMIC DNA]</scope>
    <source>
        <strain evidence="6">LMG 24813</strain>
    </source>
</reference>
<dbReference type="PANTHER" id="PTHR33164:SF89">
    <property type="entry name" value="MARR FAMILY REGULATORY PROTEIN"/>
    <property type="match status" value="1"/>
</dbReference>
<dbReference type="PANTHER" id="PTHR33164">
    <property type="entry name" value="TRANSCRIPTIONAL REGULATOR, MARR FAMILY"/>
    <property type="match status" value="1"/>
</dbReference>
<keyword evidence="3" id="KW-0804">Transcription</keyword>
<evidence type="ECO:0000256" key="1">
    <source>
        <dbReference type="ARBA" id="ARBA00023015"/>
    </source>
</evidence>
<dbReference type="Pfam" id="PF01047">
    <property type="entry name" value="MarR"/>
    <property type="match status" value="1"/>
</dbReference>
<dbReference type="RefSeq" id="WP_217962885.1">
    <property type="nucleotide sequence ID" value="NZ_JAHTBN010000001.1"/>
</dbReference>
<evidence type="ECO:0000259" key="4">
    <source>
        <dbReference type="PROSITE" id="PS50995"/>
    </source>
</evidence>
<dbReference type="PROSITE" id="PS50995">
    <property type="entry name" value="HTH_MARR_2"/>
    <property type="match status" value="1"/>
</dbReference>
<accession>A0ABV8NSX2</accession>
<dbReference type="InterPro" id="IPR023187">
    <property type="entry name" value="Tscrpt_reg_MarR-type_CS"/>
</dbReference>
<evidence type="ECO:0000256" key="2">
    <source>
        <dbReference type="ARBA" id="ARBA00023125"/>
    </source>
</evidence>
<keyword evidence="6" id="KW-1185">Reference proteome</keyword>
<dbReference type="InterPro" id="IPR000835">
    <property type="entry name" value="HTH_MarR-typ"/>
</dbReference>
<protein>
    <submittedName>
        <fullName evidence="5">MarR family winged helix-turn-helix transcriptional regulator</fullName>
    </submittedName>
</protein>
<dbReference type="PROSITE" id="PS01117">
    <property type="entry name" value="HTH_MARR_1"/>
    <property type="match status" value="1"/>
</dbReference>
<feature type="domain" description="HTH marR-type" evidence="4">
    <location>
        <begin position="34"/>
        <end position="165"/>
    </location>
</feature>
<comment type="caution">
    <text evidence="5">The sequence shown here is derived from an EMBL/GenBank/DDBJ whole genome shotgun (WGS) entry which is preliminary data.</text>
</comment>
<keyword evidence="1" id="KW-0805">Transcription regulation</keyword>
<dbReference type="SMART" id="SM00347">
    <property type="entry name" value="HTH_MARR"/>
    <property type="match status" value="1"/>
</dbReference>
<dbReference type="Proteomes" id="UP001595848">
    <property type="component" value="Unassembled WGS sequence"/>
</dbReference>